<evidence type="ECO:0000256" key="4">
    <source>
        <dbReference type="SAM" id="MobiDB-lite"/>
    </source>
</evidence>
<gene>
    <name evidence="7" type="ORF">LC586_26340</name>
</gene>
<dbReference type="InterPro" id="IPR018201">
    <property type="entry name" value="Ketoacyl_synth_AS"/>
</dbReference>
<dbReference type="Pfam" id="PF21394">
    <property type="entry name" value="Beta-ketacyl_N"/>
    <property type="match status" value="1"/>
</dbReference>
<dbReference type="Pfam" id="PF08659">
    <property type="entry name" value="KR"/>
    <property type="match status" value="1"/>
</dbReference>
<dbReference type="SUPFAM" id="SSF47336">
    <property type="entry name" value="ACP-like"/>
    <property type="match status" value="1"/>
</dbReference>
<accession>A0ABS8IEY8</accession>
<dbReference type="Gene3D" id="1.10.1200.10">
    <property type="entry name" value="ACP-like"/>
    <property type="match status" value="1"/>
</dbReference>
<dbReference type="InterPro" id="IPR009081">
    <property type="entry name" value="PP-bd_ACP"/>
</dbReference>
<dbReference type="CDD" id="cd00833">
    <property type="entry name" value="PKS"/>
    <property type="match status" value="1"/>
</dbReference>
<dbReference type="Gene3D" id="3.30.70.250">
    <property type="entry name" value="Malonyl-CoA ACP transacylase, ACP-binding"/>
    <property type="match status" value="1"/>
</dbReference>
<dbReference type="Gene3D" id="3.30.70.3290">
    <property type="match status" value="1"/>
</dbReference>
<dbReference type="SMART" id="SM00823">
    <property type="entry name" value="PKS_PP"/>
    <property type="match status" value="1"/>
</dbReference>
<dbReference type="Gene3D" id="3.40.47.10">
    <property type="match status" value="1"/>
</dbReference>
<dbReference type="PROSITE" id="PS50075">
    <property type="entry name" value="CARRIER"/>
    <property type="match status" value="1"/>
</dbReference>
<dbReference type="InterPro" id="IPR014043">
    <property type="entry name" value="Acyl_transferase_dom"/>
</dbReference>
<dbReference type="SMART" id="SM00827">
    <property type="entry name" value="PKS_AT"/>
    <property type="match status" value="1"/>
</dbReference>
<keyword evidence="8" id="KW-1185">Reference proteome</keyword>
<dbReference type="Pfam" id="PF00550">
    <property type="entry name" value="PP-binding"/>
    <property type="match status" value="1"/>
</dbReference>
<feature type="domain" description="Carrier" evidence="5">
    <location>
        <begin position="1461"/>
        <end position="1537"/>
    </location>
</feature>
<evidence type="ECO:0000313" key="7">
    <source>
        <dbReference type="EMBL" id="MCC5602616.1"/>
    </source>
</evidence>
<dbReference type="RefSeq" id="WP_229488167.1">
    <property type="nucleotide sequence ID" value="NZ_JAIVFQ010000054.1"/>
</dbReference>
<dbReference type="InterPro" id="IPR020841">
    <property type="entry name" value="PKS_Beta-ketoAc_synthase_dom"/>
</dbReference>
<dbReference type="SUPFAM" id="SSF51735">
    <property type="entry name" value="NAD(P)-binding Rossmann-fold domains"/>
    <property type="match status" value="2"/>
</dbReference>
<dbReference type="SUPFAM" id="SSF52151">
    <property type="entry name" value="FabD/lysophospholipase-like"/>
    <property type="match status" value="1"/>
</dbReference>
<dbReference type="PROSITE" id="PS00606">
    <property type="entry name" value="KS3_1"/>
    <property type="match status" value="1"/>
</dbReference>
<dbReference type="InterPro" id="IPR057326">
    <property type="entry name" value="KR_dom"/>
</dbReference>
<dbReference type="Pfam" id="PF22621">
    <property type="entry name" value="CurL-like_PKS_C"/>
    <property type="match status" value="1"/>
</dbReference>
<name>A0ABS8IEY8_9NOSO</name>
<dbReference type="InterPro" id="IPR020806">
    <property type="entry name" value="PKS_PP-bd"/>
</dbReference>
<dbReference type="SUPFAM" id="SSF55048">
    <property type="entry name" value="Probable ACP-binding domain of malonyl-CoA ACP transacylase"/>
    <property type="match status" value="1"/>
</dbReference>
<dbReference type="Proteomes" id="UP001199525">
    <property type="component" value="Unassembled WGS sequence"/>
</dbReference>
<dbReference type="InterPro" id="IPR001227">
    <property type="entry name" value="Ac_transferase_dom_sf"/>
</dbReference>
<dbReference type="Pfam" id="PF00109">
    <property type="entry name" value="ketoacyl-synt"/>
    <property type="match status" value="1"/>
</dbReference>
<dbReference type="InterPro" id="IPR013968">
    <property type="entry name" value="PKS_KR"/>
</dbReference>
<dbReference type="InterPro" id="IPR014030">
    <property type="entry name" value="Ketoacyl_synth_N"/>
</dbReference>
<dbReference type="SMART" id="SM00825">
    <property type="entry name" value="PKS_KS"/>
    <property type="match status" value="1"/>
</dbReference>
<keyword evidence="1" id="KW-0596">Phosphopantetheine</keyword>
<comment type="caution">
    <text evidence="7">The sequence shown here is derived from an EMBL/GenBank/DDBJ whole genome shotgun (WGS) entry which is preliminary data.</text>
</comment>
<evidence type="ECO:0000259" key="6">
    <source>
        <dbReference type="PROSITE" id="PS52004"/>
    </source>
</evidence>
<dbReference type="PANTHER" id="PTHR43775">
    <property type="entry name" value="FATTY ACID SYNTHASE"/>
    <property type="match status" value="1"/>
</dbReference>
<dbReference type="Gene3D" id="3.40.50.720">
    <property type="entry name" value="NAD(P)-binding Rossmann-like Domain"/>
    <property type="match status" value="1"/>
</dbReference>
<evidence type="ECO:0000313" key="8">
    <source>
        <dbReference type="Proteomes" id="UP001199525"/>
    </source>
</evidence>
<dbReference type="InterPro" id="IPR016039">
    <property type="entry name" value="Thiolase-like"/>
</dbReference>
<dbReference type="InterPro" id="IPR036736">
    <property type="entry name" value="ACP-like_sf"/>
</dbReference>
<dbReference type="InterPro" id="IPR049490">
    <property type="entry name" value="C883_1060-like_KR_N"/>
</dbReference>
<dbReference type="InterPro" id="IPR014031">
    <property type="entry name" value="Ketoacyl_synth_C"/>
</dbReference>
<dbReference type="PANTHER" id="PTHR43775:SF51">
    <property type="entry name" value="INACTIVE PHENOLPHTHIOCEROL SYNTHESIS POLYKETIDE SYNTHASE TYPE I PKS1-RELATED"/>
    <property type="match status" value="1"/>
</dbReference>
<sequence length="1567" mass="172013">MNYNGLEIAIIGMAGQFPGASDLHEFWQNLQDGVESTTLLTDEQLQKSGVAPSLLQHPDYVKVAATLENIECFDAEFFGFSPREAEILDPQHRLFLECAWSALEDAGYNAQNYAGAIAVYAGSAMNSYLLNLISHPTIQANVNRYQLFLSNDKDFLTTRVSYKLNLRGPSVDIQTACSTSLVAVHFACQSLLSGECDMALAGGVSLSSPTGYLYQEGGIYSQDGHCRAFDADAQGTIAGSGLGVVVLKRLEDALRDGDYIDAVIKGSALNNDGALKVSYTAPRIDTQAAVIRAAQAVAEVNPETITYIETHGTGTALGDPIEIAALTQAFRSQTDKTGYCAIASVKSNIGHLDAAAGIASFIKTVLALKHKQVPPSLHFQQPNPQIDFPKTPFYVNTNLADWQTDQTPRRAGVSSFGIGGTNAHVILEEAPIIISSSASRPWQLLILSAKNPTALSAIAANLASHLKQHPEINLADVVYTLQVGRQDFDHRQMLLCQTTAEAIQILNDGTQILTQVAPKERREIAFLFPGQGSQYLNMGKELYATESVFRQQVDHCCELLQPHLGLDLRNLIYPELNTPLSSPLTKGGQREVSDRVGGVLFSELKTAISQTSYTQSALFVIEYALAQLWISWGIQPQAMIGNSIGEYVAATYAGVFSLPDALKLVAMRGKLMQQCPPGAMLSVAMSADTLQPLLSGSLVIAANNAPQLSVVSGTEVEITQLEQYLNTQNITYRRLQTSHAFHSPLMDEIIAPFIDAFRGMNLRSPQIPFISNVTGDWITPEQATNPDYWATHLRQPVQFANGVTELLKEPNRILLEVGPGKTLTTLAKQQTHTQTILSSLRHPQENQSDVAFLLQTLGELWLAGVPVDWSGFYAHEQRHRLPLPTYSFQRQRYWIDPPALSSSLTPLATTGGTPATQWLPNASGGLERGEYASFSDWFYIPTWERSLSRPLVDLTEQRQCLLVLADNYDVGTEIVHTLQNAGHDVIIVTPGEKYEQPLYRTFTVNPQQKQDFVDLLEDLQLRELIPDRILHLWNLTSANEYQNQSYDLLYLAQAISSQSVKAAIPITVVTNDGQIVLGNEEINPLKAMVLAMGKVISQEIPQVSCRCVDIVVSKETDTRQRLVQQLIRECFSPANEVVVAYRGSHRWEQIFKPVRIPHPNPPLGKGRELEPHPSPALGKGRELDRAGGVLKSALPLRQGGNYLIVGDLTTGLGTVYADFLAQMPVRLILLSDVIPEAIKQSLDDASVDYMSENVDITDREQLKQAIAHAEQKFGQLHGVFYSTPMSNEHSMALLHQLTPNHWNYNYRTKVQGLFALAEVIGNKHLDFCLLQSSLSSVLGGLGLAAYAAANAVIDMFAVKQNQVSTFSWISINWDACRDDASEINSGFGANLAALALTPQEVWDATCRVLSLGLPEAVIVSKSSLHKRLEQWVIPKSSNGTKTESSTENAHTRPNLANEYIPPSNEIEQAIAQIWQELLGITPIGIHDNFFDLGGHSLLAIQAISRKRDRFGIELSMRNLLYEAPTVAAIAVVVAAQQPQDIEEMTALLTEIQSLSPTEVAQQLTTHE</sequence>
<evidence type="ECO:0000256" key="2">
    <source>
        <dbReference type="ARBA" id="ARBA00022553"/>
    </source>
</evidence>
<dbReference type="InterPro" id="IPR036291">
    <property type="entry name" value="NAD(P)-bd_dom_sf"/>
</dbReference>
<dbReference type="SMART" id="SM00822">
    <property type="entry name" value="PKS_KR"/>
    <property type="match status" value="1"/>
</dbReference>
<reference evidence="7 8" key="1">
    <citation type="journal article" date="2021" name="Microorganisms">
        <title>Genome Evolution of Filamentous Cyanobacterium Nostoc Species: From Facultative Symbiosis to Free Living.</title>
        <authorList>
            <person name="Huo D."/>
            <person name="Li H."/>
            <person name="Cai F."/>
            <person name="Guo X."/>
            <person name="Qiao Z."/>
            <person name="Wang W."/>
            <person name="Yu G."/>
            <person name="Li R."/>
        </authorList>
    </citation>
    <scope>NUCLEOTIDE SEQUENCE [LARGE SCALE GENOMIC DNA]</scope>
    <source>
        <strain evidence="7 8">CHAB 5714</strain>
    </source>
</reference>
<keyword evidence="3" id="KW-0808">Transferase</keyword>
<evidence type="ECO:0000256" key="1">
    <source>
        <dbReference type="ARBA" id="ARBA00022450"/>
    </source>
</evidence>
<evidence type="ECO:0000256" key="3">
    <source>
        <dbReference type="ARBA" id="ARBA00022679"/>
    </source>
</evidence>
<proteinExistence type="predicted"/>
<feature type="domain" description="Ketosynthase family 3 (KS3)" evidence="6">
    <location>
        <begin position="5"/>
        <end position="429"/>
    </location>
</feature>
<dbReference type="Pfam" id="PF00698">
    <property type="entry name" value="Acyl_transf_1"/>
    <property type="match status" value="1"/>
</dbReference>
<dbReference type="PROSITE" id="PS52004">
    <property type="entry name" value="KS3_2"/>
    <property type="match status" value="1"/>
</dbReference>
<dbReference type="EMBL" id="JAIVFQ010000054">
    <property type="protein sequence ID" value="MCC5602616.1"/>
    <property type="molecule type" value="Genomic_DNA"/>
</dbReference>
<dbReference type="InterPro" id="IPR050091">
    <property type="entry name" value="PKS_NRPS_Biosynth_Enz"/>
</dbReference>
<dbReference type="SUPFAM" id="SSF53901">
    <property type="entry name" value="Thiolase-like"/>
    <property type="match status" value="1"/>
</dbReference>
<dbReference type="Pfam" id="PF02801">
    <property type="entry name" value="Ketoacyl-synt_C"/>
    <property type="match status" value="1"/>
</dbReference>
<keyword evidence="2" id="KW-0597">Phosphoprotein</keyword>
<dbReference type="Gene3D" id="3.40.366.10">
    <property type="entry name" value="Malonyl-Coenzyme A Acyl Carrier Protein, domain 2"/>
    <property type="match status" value="1"/>
</dbReference>
<dbReference type="InterPro" id="IPR016035">
    <property type="entry name" value="Acyl_Trfase/lysoPLipase"/>
</dbReference>
<evidence type="ECO:0000259" key="5">
    <source>
        <dbReference type="PROSITE" id="PS50075"/>
    </source>
</evidence>
<organism evidence="7 8">
    <name type="scientific">Nostoc favosum CHAB5714</name>
    <dbReference type="NCBI Taxonomy" id="2780399"/>
    <lineage>
        <taxon>Bacteria</taxon>
        <taxon>Bacillati</taxon>
        <taxon>Cyanobacteriota</taxon>
        <taxon>Cyanophyceae</taxon>
        <taxon>Nostocales</taxon>
        <taxon>Nostocaceae</taxon>
        <taxon>Nostoc</taxon>
        <taxon>Nostoc favosum</taxon>
    </lineage>
</organism>
<dbReference type="InterPro" id="IPR016036">
    <property type="entry name" value="Malonyl_transacylase_ACP-bd"/>
</dbReference>
<feature type="region of interest" description="Disordered" evidence="4">
    <location>
        <begin position="1159"/>
        <end position="1182"/>
    </location>
</feature>
<protein>
    <submittedName>
        <fullName evidence="7">SDR family NAD(P)-dependent oxidoreductase</fullName>
    </submittedName>
</protein>